<dbReference type="OrthoDB" id="10248252at2759"/>
<organism evidence="3 4">
    <name type="scientific">Ophiocordyceps australis</name>
    <dbReference type="NCBI Taxonomy" id="1399860"/>
    <lineage>
        <taxon>Eukaryota</taxon>
        <taxon>Fungi</taxon>
        <taxon>Dikarya</taxon>
        <taxon>Ascomycota</taxon>
        <taxon>Pezizomycotina</taxon>
        <taxon>Sordariomycetes</taxon>
        <taxon>Hypocreomycetidae</taxon>
        <taxon>Hypocreales</taxon>
        <taxon>Ophiocordycipitaceae</taxon>
        <taxon>Ophiocordyceps</taxon>
    </lineage>
</organism>
<dbReference type="EMBL" id="NJEU01001411">
    <property type="protein sequence ID" value="PHH67528.1"/>
    <property type="molecule type" value="Genomic_DNA"/>
</dbReference>
<comment type="similarity">
    <text evidence="1">Belongs to the WD repeat LST8 family.</text>
</comment>
<gene>
    <name evidence="3" type="ORF">CDD82_1389</name>
</gene>
<sequence>MAKRVVDISALNASVDEPPAKRRCRNQHDSPPQSLKAWAQENIFPLVVEAVRDLRKQDFLVEKIVINAVTQLVGKSELRARWDANNGLPPPLAHSDALSIARRVVSELKEKPSFQVQPLKPEIIASVEVKRIARRPTWKPRVPPPAARGPDRPSVPWRQASEAPRHVNRLFGLKKRPYLSATDRQTIRDRVKDTFSRDEIAGPLNTVYHVDFSQHEVAQVLRSLGRYLNVGGLTSRRDLAAICQSHNVASLVGSCIPGRSAEDVRRFCSDLLAGQAADAHKPRLFSLSRLECNGHEWRNEQHVGGRLSALLFARQVEGNAGFGRSRCYVNFQDECRKMRHDGFSLIGEFTNCAGDISTMTWLPGGRIICGTTAHSDSHNQQYNKQGNLLVCSTRLGTLRALADHRIPRPRVDRGENSSDAMRQSQDAWLYSSVVSSDYDEVHGQAFTSSFDWTVKVWKVGDEGSDMEVVATWQHQGNVNFVAAAKNGSGHVATAADVPKDAVRVYTVKADNVAESGFVTISCSRTDANESNGKWAYYPATMQWGSAHGTKHLLLVGYSPRSLRGDEADIPEDKRNSGEILLWDSVTRRLVPVLTASTANVFEVAWHPTLPRFIAATSPCGLHVEARVRTQVHVFQQDFGRPDSPAYSEIQKLDCPAADINELTIKPNSRKHAYVTAASTDGRVYVWDTAQGDDAIHVLAHGDPLDHVSQDREKEDTGVKLTVWGNTLDRFYTGSSDGLVKVWNVRNLDRPFVRNLVEAPGSISCGAFSPDGYKLAVGDATGRVFLFSVDKADAYAGHRATVAGRSVRRPQPFIPHAEPPPPGCSAGPSPGQTIAMYARQTFVESGQLVLHPNPVIGAVQGPGYSATGMFRIDAHLDEDPEAPLLTEFARKQRESEHAMTQGLRRRSLRRLRNPVETAQTSDSRLRYQAQHARNLEADEVQGLRQRDPALWRSLCREGALLEADEDWGFCYEEMPDDDLA</sequence>
<dbReference type="GO" id="GO:0032956">
    <property type="term" value="P:regulation of actin cytoskeleton organization"/>
    <property type="evidence" value="ECO:0007669"/>
    <property type="project" value="TreeGrafter"/>
</dbReference>
<dbReference type="Proteomes" id="UP000224854">
    <property type="component" value="Unassembled WGS sequence"/>
</dbReference>
<keyword evidence="4" id="KW-1185">Reference proteome</keyword>
<dbReference type="Gene3D" id="2.130.10.10">
    <property type="entry name" value="YVTN repeat-like/Quinoprotein amine dehydrogenase"/>
    <property type="match status" value="1"/>
</dbReference>
<comment type="caution">
    <text evidence="3">The sequence shown here is derived from an EMBL/GenBank/DDBJ whole genome shotgun (WGS) entry which is preliminary data.</text>
</comment>
<dbReference type="InterPro" id="IPR037588">
    <property type="entry name" value="MLST8"/>
</dbReference>
<dbReference type="SUPFAM" id="SSF50978">
    <property type="entry name" value="WD40 repeat-like"/>
    <property type="match status" value="1"/>
</dbReference>
<protein>
    <submittedName>
        <fullName evidence="3">Uncharacterized protein</fullName>
    </submittedName>
</protein>
<reference evidence="3 4" key="1">
    <citation type="submission" date="2017-06" db="EMBL/GenBank/DDBJ databases">
        <title>Ant-infecting Ophiocordyceps genomes reveal a high diversity of potential behavioral manipulation genes and a possible major role for enterotoxins.</title>
        <authorList>
            <person name="De Bekker C."/>
            <person name="Evans H.C."/>
            <person name="Brachmann A."/>
            <person name="Hughes D.P."/>
        </authorList>
    </citation>
    <scope>NUCLEOTIDE SEQUENCE [LARGE SCALE GENOMIC DNA]</scope>
    <source>
        <strain evidence="3 4">1348a</strain>
    </source>
</reference>
<dbReference type="SMART" id="SM00320">
    <property type="entry name" value="WD40"/>
    <property type="match status" value="6"/>
</dbReference>
<evidence type="ECO:0000256" key="2">
    <source>
        <dbReference type="SAM" id="MobiDB-lite"/>
    </source>
</evidence>
<evidence type="ECO:0000256" key="1">
    <source>
        <dbReference type="ARBA" id="ARBA00009890"/>
    </source>
</evidence>
<dbReference type="InterPro" id="IPR001680">
    <property type="entry name" value="WD40_rpt"/>
</dbReference>
<evidence type="ECO:0000313" key="3">
    <source>
        <dbReference type="EMBL" id="PHH67528.1"/>
    </source>
</evidence>
<dbReference type="PANTHER" id="PTHR19842">
    <property type="entry name" value="G BETA-LIKE PROTEIN GBL"/>
    <property type="match status" value="1"/>
</dbReference>
<dbReference type="InterPro" id="IPR036322">
    <property type="entry name" value="WD40_repeat_dom_sf"/>
</dbReference>
<proteinExistence type="inferred from homology"/>
<name>A0A2C5XNP5_9HYPO</name>
<dbReference type="GO" id="GO:0031931">
    <property type="term" value="C:TORC1 complex"/>
    <property type="evidence" value="ECO:0007669"/>
    <property type="project" value="InterPro"/>
</dbReference>
<dbReference type="PANTHER" id="PTHR19842:SF2">
    <property type="entry name" value="WD REPEAT PROTEIN (AFU_ORTHOLOGUE AFUA_5G04300)"/>
    <property type="match status" value="1"/>
</dbReference>
<accession>A0A2C5XNP5</accession>
<dbReference type="GO" id="GO:0031932">
    <property type="term" value="C:TORC2 complex"/>
    <property type="evidence" value="ECO:0007669"/>
    <property type="project" value="InterPro"/>
</dbReference>
<dbReference type="GO" id="GO:0031929">
    <property type="term" value="P:TOR signaling"/>
    <property type="evidence" value="ECO:0007669"/>
    <property type="project" value="InterPro"/>
</dbReference>
<evidence type="ECO:0000313" key="4">
    <source>
        <dbReference type="Proteomes" id="UP000224854"/>
    </source>
</evidence>
<feature type="region of interest" description="Disordered" evidence="2">
    <location>
        <begin position="138"/>
        <end position="158"/>
    </location>
</feature>
<dbReference type="InterPro" id="IPR015943">
    <property type="entry name" value="WD40/YVTN_repeat-like_dom_sf"/>
</dbReference>
<dbReference type="AlphaFoldDB" id="A0A2C5XNP5"/>